<evidence type="ECO:0000313" key="3">
    <source>
        <dbReference type="EMBL" id="KAK4673948.1"/>
    </source>
</evidence>
<feature type="region of interest" description="Disordered" evidence="2">
    <location>
        <begin position="164"/>
        <end position="189"/>
    </location>
</feature>
<feature type="region of interest" description="Disordered" evidence="2">
    <location>
        <begin position="131"/>
        <end position="150"/>
    </location>
</feature>
<evidence type="ECO:0000256" key="1">
    <source>
        <dbReference type="SAM" id="Coils"/>
    </source>
</evidence>
<comment type="caution">
    <text evidence="3">The sequence shown here is derived from an EMBL/GenBank/DDBJ whole genome shotgun (WGS) entry which is preliminary data.</text>
</comment>
<organism evidence="3 4">
    <name type="scientific">Podospora pseudopauciseta</name>
    <dbReference type="NCBI Taxonomy" id="2093780"/>
    <lineage>
        <taxon>Eukaryota</taxon>
        <taxon>Fungi</taxon>
        <taxon>Dikarya</taxon>
        <taxon>Ascomycota</taxon>
        <taxon>Pezizomycotina</taxon>
        <taxon>Sordariomycetes</taxon>
        <taxon>Sordariomycetidae</taxon>
        <taxon>Sordariales</taxon>
        <taxon>Podosporaceae</taxon>
        <taxon>Podospora</taxon>
    </lineage>
</organism>
<feature type="region of interest" description="Disordered" evidence="2">
    <location>
        <begin position="93"/>
        <end position="112"/>
    </location>
</feature>
<dbReference type="RefSeq" id="XP_062771270.1">
    <property type="nucleotide sequence ID" value="XM_062905371.1"/>
</dbReference>
<sequence length="231" mass="24870">MAVSLPPKVVTPSKAAKDAWLAKASKAKDAFVTVNTPGIRAILGAHAVQLSDWGKPPRPENAMPVPVEELMGGLPVARVNLLLGRASVQTFGHAVPTNNDSTANGNSSKPLSNPDVDIVITVSATFRNVPGVHANTSSSSTSPNALGQSREHEMVEKVLMEVRHRKKMERNDERNQESNQKSNKKTNSVAPIFVTAKMKHKTALLAAQDVEKALEEIEAKRAAIREQHAAK</sequence>
<dbReference type="Proteomes" id="UP001326199">
    <property type="component" value="Unassembled WGS sequence"/>
</dbReference>
<feature type="compositionally biased region" description="Polar residues" evidence="2">
    <location>
        <begin position="177"/>
        <end position="189"/>
    </location>
</feature>
<dbReference type="EMBL" id="JAFFHB010000001">
    <property type="protein sequence ID" value="KAK4673948.1"/>
    <property type="molecule type" value="Genomic_DNA"/>
</dbReference>
<keyword evidence="4" id="KW-1185">Reference proteome</keyword>
<proteinExistence type="predicted"/>
<feature type="compositionally biased region" description="Polar residues" evidence="2">
    <location>
        <begin position="96"/>
        <end position="111"/>
    </location>
</feature>
<dbReference type="GeneID" id="87925321"/>
<evidence type="ECO:0000313" key="4">
    <source>
        <dbReference type="Proteomes" id="UP001326199"/>
    </source>
</evidence>
<keyword evidence="1" id="KW-0175">Coiled coil</keyword>
<accession>A0ABR0I0R6</accession>
<protein>
    <submittedName>
        <fullName evidence="3">Uncharacterized protein</fullName>
    </submittedName>
</protein>
<reference evidence="3 4" key="1">
    <citation type="journal article" date="2023" name="bioRxiv">
        <title>High-quality genome assemblies of four members of thePodospora anserinaspecies complex.</title>
        <authorList>
            <person name="Ament-Velasquez S.L."/>
            <person name="Vogan A.A."/>
            <person name="Wallerman O."/>
            <person name="Hartmann F."/>
            <person name="Gautier V."/>
            <person name="Silar P."/>
            <person name="Giraud T."/>
            <person name="Johannesson H."/>
        </authorList>
    </citation>
    <scope>NUCLEOTIDE SEQUENCE [LARGE SCALE GENOMIC DNA]</scope>
    <source>
        <strain evidence="3 4">CBS 411.78</strain>
    </source>
</reference>
<feature type="coiled-coil region" evidence="1">
    <location>
        <begin position="200"/>
        <end position="230"/>
    </location>
</feature>
<gene>
    <name evidence="3" type="ORF">QC763_0019270</name>
</gene>
<name>A0ABR0I0R6_9PEZI</name>
<evidence type="ECO:0000256" key="2">
    <source>
        <dbReference type="SAM" id="MobiDB-lite"/>
    </source>
</evidence>